<evidence type="ECO:0000256" key="3">
    <source>
        <dbReference type="ARBA" id="ARBA00022679"/>
    </source>
</evidence>
<sequence>MYDEHSCTQAVNPITLTTLPTMDRLDVAVRTAYRTAFLDALNDGRAKPLLIPFSILGTSVVPTLWLTIPHTSRPWVYQTRWLVMAFVICFNVHVTQTASSTNFACAYVVGLMATWGTILTMNLLIWRRPQFDAARVIKVKLGKKTVKGENGNLKADNEHVGEDGLRQRKQNAVAVSYGDCDGANDEKEKDEHYYIWQTFPEKGTFLDRLGWALDLSLSFRGAANHPGWNYAIASIPRPPIPRPIQHSSPVSITSIPQKTPGGHAIPLSEAQLLTSRLARIASCYLILDLLSVQMMKDPYFIHGPHIPHPNSPLLLLYRECMSLVGIWAAINAVFNLNDVAQYYFLKTFFPSRAALWHYASTFGSVSEIFNRGLAGWWGAWWHQTFRLEFLGPSIYLLQNGYIKRGTQTADAVGLFASFIQSGLMHAAGSVSSIPYTKPWRSMVFFLLQGIGIVLQQRLALCLRRTMGSSPRIVRQLGNGLFCLAWLYMTAPFFIDDVASTGLWMFEPVPISPLRYMGFGHPEDHWWRWDRDHLPKWYPAKHWWEVGIAL</sequence>
<comment type="caution">
    <text evidence="9">The sequence shown here is derived from an EMBL/GenBank/DDBJ whole genome shotgun (WGS) entry which is preliminary data.</text>
</comment>
<keyword evidence="3 9" id="KW-0808">Transferase</keyword>
<reference evidence="9 10" key="1">
    <citation type="submission" date="2014-02" db="EMBL/GenBank/DDBJ databases">
        <title>The genome sequence of the entomopathogenic fungus Metarhizium robertsii ARSEF 2575.</title>
        <authorList>
            <person name="Giuliano Garisto Donzelli B."/>
            <person name="Roe B.A."/>
            <person name="Macmil S.L."/>
            <person name="Krasnoff S.B."/>
            <person name="Gibson D.M."/>
        </authorList>
    </citation>
    <scope>NUCLEOTIDE SEQUENCE [LARGE SCALE GENOMIC DNA]</scope>
    <source>
        <strain evidence="9 10">ARSEF 2575</strain>
    </source>
</reference>
<evidence type="ECO:0000256" key="6">
    <source>
        <dbReference type="ARBA" id="ARBA00023136"/>
    </source>
</evidence>
<organism evidence="9 10">
    <name type="scientific">Metarhizium robertsii</name>
    <dbReference type="NCBI Taxonomy" id="568076"/>
    <lineage>
        <taxon>Eukaryota</taxon>
        <taxon>Fungi</taxon>
        <taxon>Dikarya</taxon>
        <taxon>Ascomycota</taxon>
        <taxon>Pezizomycotina</taxon>
        <taxon>Sordariomycetes</taxon>
        <taxon>Hypocreomycetidae</taxon>
        <taxon>Hypocreales</taxon>
        <taxon>Clavicipitaceae</taxon>
        <taxon>Metarhizium</taxon>
    </lineage>
</organism>
<dbReference type="InterPro" id="IPR032805">
    <property type="entry name" value="Wax_synthase_dom"/>
</dbReference>
<feature type="transmembrane region" description="Helical" evidence="7">
    <location>
        <begin position="472"/>
        <end position="494"/>
    </location>
</feature>
<dbReference type="PANTHER" id="PTHR31595">
    <property type="entry name" value="LONG-CHAIN-ALCOHOL O-FATTY-ACYLTRANSFERASE 3-RELATED"/>
    <property type="match status" value="1"/>
</dbReference>
<proteinExistence type="inferred from homology"/>
<evidence type="ECO:0000256" key="4">
    <source>
        <dbReference type="ARBA" id="ARBA00022692"/>
    </source>
</evidence>
<evidence type="ECO:0000256" key="7">
    <source>
        <dbReference type="SAM" id="Phobius"/>
    </source>
</evidence>
<comment type="subcellular location">
    <subcellularLocation>
        <location evidence="1">Membrane</location>
        <topology evidence="1">Multi-pass membrane protein</topology>
    </subcellularLocation>
</comment>
<feature type="transmembrane region" description="Helical" evidence="7">
    <location>
        <begin position="106"/>
        <end position="125"/>
    </location>
</feature>
<evidence type="ECO:0000313" key="10">
    <source>
        <dbReference type="Proteomes" id="UP000030151"/>
    </source>
</evidence>
<dbReference type="eggNOG" id="ENOG502SAIV">
    <property type="taxonomic scope" value="Eukaryota"/>
</dbReference>
<dbReference type="InterPro" id="IPR044851">
    <property type="entry name" value="Wax_synthase"/>
</dbReference>
<dbReference type="GO" id="GO:0006629">
    <property type="term" value="P:lipid metabolic process"/>
    <property type="evidence" value="ECO:0007669"/>
    <property type="project" value="InterPro"/>
</dbReference>
<accession>A0A0A1UXD4</accession>
<dbReference type="OrthoDB" id="2796277at2759"/>
<dbReference type="Proteomes" id="UP000030151">
    <property type="component" value="Unassembled WGS sequence"/>
</dbReference>
<dbReference type="EMBL" id="JELW01000004">
    <property type="protein sequence ID" value="EXV02574.1"/>
    <property type="molecule type" value="Genomic_DNA"/>
</dbReference>
<evidence type="ECO:0000256" key="2">
    <source>
        <dbReference type="ARBA" id="ARBA00007282"/>
    </source>
</evidence>
<dbReference type="GO" id="GO:0008374">
    <property type="term" value="F:O-acyltransferase activity"/>
    <property type="evidence" value="ECO:0007669"/>
    <property type="project" value="InterPro"/>
</dbReference>
<dbReference type="HOGENOM" id="CLU_021051_1_1_1"/>
<dbReference type="PANTHER" id="PTHR31595:SF67">
    <property type="entry name" value="WAX SYNTHASE DOMAIN-CONTAINING PROTEIN"/>
    <property type="match status" value="1"/>
</dbReference>
<evidence type="ECO:0000313" key="9">
    <source>
        <dbReference type="EMBL" id="EXV02574.1"/>
    </source>
</evidence>
<keyword evidence="6 7" id="KW-0472">Membrane</keyword>
<feature type="domain" description="Wax synthase" evidence="8">
    <location>
        <begin position="360"/>
        <end position="447"/>
    </location>
</feature>
<dbReference type="AlphaFoldDB" id="A0A0A1UXD4"/>
<dbReference type="GO" id="GO:0016020">
    <property type="term" value="C:membrane"/>
    <property type="evidence" value="ECO:0007669"/>
    <property type="project" value="UniProtKB-SubCell"/>
</dbReference>
<dbReference type="Pfam" id="PF13813">
    <property type="entry name" value="MBOAT_2"/>
    <property type="match status" value="1"/>
</dbReference>
<keyword evidence="4 7" id="KW-0812">Transmembrane</keyword>
<evidence type="ECO:0000256" key="5">
    <source>
        <dbReference type="ARBA" id="ARBA00022989"/>
    </source>
</evidence>
<name>A0A0A1UXD4_9HYPO</name>
<feature type="transmembrane region" description="Helical" evidence="7">
    <location>
        <begin position="439"/>
        <end position="460"/>
    </location>
</feature>
<feature type="transmembrane region" description="Helical" evidence="7">
    <location>
        <begin position="411"/>
        <end position="433"/>
    </location>
</feature>
<feature type="transmembrane region" description="Helical" evidence="7">
    <location>
        <begin position="49"/>
        <end position="68"/>
    </location>
</feature>
<keyword evidence="5 7" id="KW-1133">Transmembrane helix</keyword>
<evidence type="ECO:0000256" key="1">
    <source>
        <dbReference type="ARBA" id="ARBA00004141"/>
    </source>
</evidence>
<feature type="transmembrane region" description="Helical" evidence="7">
    <location>
        <begin position="75"/>
        <end position="94"/>
    </location>
</feature>
<gene>
    <name evidence="9" type="ORF">X797_003696</name>
</gene>
<comment type="similarity">
    <text evidence="2">Belongs to the wax synthase family.</text>
</comment>
<protein>
    <submittedName>
        <fullName evidence="9">Membrane bound O-acyl transferase family protein</fullName>
    </submittedName>
</protein>
<evidence type="ECO:0000259" key="8">
    <source>
        <dbReference type="Pfam" id="PF13813"/>
    </source>
</evidence>